<proteinExistence type="predicted"/>
<organism evidence="1">
    <name type="scientific">marine sediment metagenome</name>
    <dbReference type="NCBI Taxonomy" id="412755"/>
    <lineage>
        <taxon>unclassified sequences</taxon>
        <taxon>metagenomes</taxon>
        <taxon>ecological metagenomes</taxon>
    </lineage>
</organism>
<reference evidence="1" key="1">
    <citation type="journal article" date="2014" name="Front. Microbiol.">
        <title>High frequency of phylogenetically diverse reductive dehalogenase-homologous genes in deep subseafloor sedimentary metagenomes.</title>
        <authorList>
            <person name="Kawai M."/>
            <person name="Futagami T."/>
            <person name="Toyoda A."/>
            <person name="Takaki Y."/>
            <person name="Nishi S."/>
            <person name="Hori S."/>
            <person name="Arai W."/>
            <person name="Tsubouchi T."/>
            <person name="Morono Y."/>
            <person name="Uchiyama I."/>
            <person name="Ito T."/>
            <person name="Fujiyama A."/>
            <person name="Inagaki F."/>
            <person name="Takami H."/>
        </authorList>
    </citation>
    <scope>NUCLEOTIDE SEQUENCE</scope>
    <source>
        <strain evidence="1">Expedition CK06-06</strain>
    </source>
</reference>
<accession>X1J0U9</accession>
<gene>
    <name evidence="1" type="ORF">S03H2_61971</name>
</gene>
<dbReference type="AlphaFoldDB" id="X1J0U9"/>
<evidence type="ECO:0008006" key="2">
    <source>
        <dbReference type="Google" id="ProtNLM"/>
    </source>
</evidence>
<protein>
    <recommendedName>
        <fullName evidence="2">HNH nuclease domain-containing protein</fullName>
    </recommendedName>
</protein>
<evidence type="ECO:0000313" key="1">
    <source>
        <dbReference type="EMBL" id="GAH87592.1"/>
    </source>
</evidence>
<feature type="non-terminal residue" evidence="1">
    <location>
        <position position="131"/>
    </location>
</feature>
<comment type="caution">
    <text evidence="1">The sequence shown here is derived from an EMBL/GenBank/DDBJ whole genome shotgun (WGS) entry which is preliminary data.</text>
</comment>
<dbReference type="EMBL" id="BARU01040045">
    <property type="protein sequence ID" value="GAH87592.1"/>
    <property type="molecule type" value="Genomic_DNA"/>
</dbReference>
<sequence>MKICKIKGCGDRVRTREWCNKHYERWRIHGSPNIVKGHGYSNHHLYKVWQHMKQRCYNENHVGYKNYGGRGIAVCSEWISSPKTFIDWALPLWKEGLQIDRMDNNGNYEPSNCRFITHAENQLNSRLLQRN</sequence>
<name>X1J0U9_9ZZZZ</name>